<dbReference type="SUPFAM" id="SSF52172">
    <property type="entry name" value="CheY-like"/>
    <property type="match status" value="1"/>
</dbReference>
<keyword evidence="2 6" id="KW-0145">Chemotaxis</keyword>
<dbReference type="InterPro" id="IPR008248">
    <property type="entry name" value="CheB-like"/>
</dbReference>
<feature type="modified residue" description="4-aspartylphosphate" evidence="7">
    <location>
        <position position="63"/>
    </location>
</feature>
<comment type="catalytic activity">
    <reaction evidence="5">
        <text>[protein]-L-glutamate 5-O-methyl ester + H2O = L-glutamyl-[protein] + methanol + H(+)</text>
        <dbReference type="Rhea" id="RHEA:23236"/>
        <dbReference type="Rhea" id="RHEA-COMP:10208"/>
        <dbReference type="Rhea" id="RHEA-COMP:10311"/>
        <dbReference type="ChEBI" id="CHEBI:15377"/>
        <dbReference type="ChEBI" id="CHEBI:15378"/>
        <dbReference type="ChEBI" id="CHEBI:17790"/>
        <dbReference type="ChEBI" id="CHEBI:29973"/>
        <dbReference type="ChEBI" id="CHEBI:82795"/>
        <dbReference type="EC" id="3.1.1.61"/>
    </reaction>
</comment>
<dbReference type="PROSITE" id="PS50122">
    <property type="entry name" value="CHEB"/>
    <property type="match status" value="1"/>
</dbReference>
<dbReference type="PANTHER" id="PTHR42872">
    <property type="entry name" value="PROTEIN-GLUTAMATE METHYLESTERASE/PROTEIN-GLUTAMINE GLUTAMINASE"/>
    <property type="match status" value="1"/>
</dbReference>
<reference evidence="10 11" key="1">
    <citation type="submission" date="2015-03" db="EMBL/GenBank/DDBJ databases">
        <title>Genome assembly of Sandaracinus amylolyticus DSM 53668.</title>
        <authorList>
            <person name="Sharma G."/>
            <person name="Subramanian S."/>
        </authorList>
    </citation>
    <scope>NUCLEOTIDE SEQUENCE [LARGE SCALE GENOMIC DNA]</scope>
    <source>
        <strain evidence="10 11">DSM 53668</strain>
    </source>
</reference>
<dbReference type="GO" id="GO:0006935">
    <property type="term" value="P:chemotaxis"/>
    <property type="evidence" value="ECO:0007669"/>
    <property type="project" value="UniProtKB-UniRule"/>
</dbReference>
<evidence type="ECO:0000256" key="4">
    <source>
        <dbReference type="ARBA" id="ARBA00039140"/>
    </source>
</evidence>
<dbReference type="PROSITE" id="PS50110">
    <property type="entry name" value="RESPONSE_REGULATORY"/>
    <property type="match status" value="1"/>
</dbReference>
<dbReference type="OrthoDB" id="9793421at2"/>
<dbReference type="GO" id="GO:0008984">
    <property type="term" value="F:protein-glutamate methylesterase activity"/>
    <property type="evidence" value="ECO:0007669"/>
    <property type="project" value="UniProtKB-EC"/>
</dbReference>
<dbReference type="InterPro" id="IPR000673">
    <property type="entry name" value="Sig_transdc_resp-reg_Me-estase"/>
</dbReference>
<evidence type="ECO:0000256" key="6">
    <source>
        <dbReference type="PROSITE-ProRule" id="PRU00050"/>
    </source>
</evidence>
<dbReference type="Pfam" id="PF01339">
    <property type="entry name" value="CheB_methylest"/>
    <property type="match status" value="1"/>
</dbReference>
<feature type="active site" evidence="6">
    <location>
        <position position="291"/>
    </location>
</feature>
<dbReference type="CDD" id="cd16432">
    <property type="entry name" value="CheB_Rec"/>
    <property type="match status" value="1"/>
</dbReference>
<name>A0A0F6SEY2_9BACT</name>
<feature type="domain" description="CheB-type methylesterase" evidence="9">
    <location>
        <begin position="160"/>
        <end position="349"/>
    </location>
</feature>
<dbReference type="Proteomes" id="UP000034883">
    <property type="component" value="Chromosome"/>
</dbReference>
<organism evidence="10 11">
    <name type="scientific">Sandaracinus amylolyticus</name>
    <dbReference type="NCBI Taxonomy" id="927083"/>
    <lineage>
        <taxon>Bacteria</taxon>
        <taxon>Pseudomonadati</taxon>
        <taxon>Myxococcota</taxon>
        <taxon>Polyangia</taxon>
        <taxon>Polyangiales</taxon>
        <taxon>Sandaracinaceae</taxon>
        <taxon>Sandaracinus</taxon>
    </lineage>
</organism>
<dbReference type="GO" id="GO:0005737">
    <property type="term" value="C:cytoplasm"/>
    <property type="evidence" value="ECO:0007669"/>
    <property type="project" value="InterPro"/>
</dbReference>
<dbReference type="SUPFAM" id="SSF52738">
    <property type="entry name" value="Methylesterase CheB, C-terminal domain"/>
    <property type="match status" value="1"/>
</dbReference>
<evidence type="ECO:0000313" key="10">
    <source>
        <dbReference type="EMBL" id="AKF05989.1"/>
    </source>
</evidence>
<feature type="active site" evidence="6">
    <location>
        <position position="199"/>
    </location>
</feature>
<dbReference type="RefSeq" id="WP_053233204.1">
    <property type="nucleotide sequence ID" value="NZ_CP011125.1"/>
</dbReference>
<keyword evidence="3 6" id="KW-0378">Hydrolase</keyword>
<keyword evidence="1" id="KW-0963">Cytoplasm</keyword>
<protein>
    <recommendedName>
        <fullName evidence="4">protein-glutamate methylesterase</fullName>
        <ecNumber evidence="4">3.1.1.61</ecNumber>
    </recommendedName>
</protein>
<evidence type="ECO:0000259" key="9">
    <source>
        <dbReference type="PROSITE" id="PS50122"/>
    </source>
</evidence>
<gene>
    <name evidence="10" type="ORF">DB32_003138</name>
</gene>
<proteinExistence type="predicted"/>
<dbReference type="PIRSF" id="PIRSF000876">
    <property type="entry name" value="RR_chemtxs_CheB"/>
    <property type="match status" value="1"/>
</dbReference>
<keyword evidence="11" id="KW-1185">Reference proteome</keyword>
<accession>A0A0F6SEY2</accession>
<dbReference type="AlphaFoldDB" id="A0A0F6SEY2"/>
<feature type="domain" description="Response regulatory" evidence="8">
    <location>
        <begin position="12"/>
        <end position="130"/>
    </location>
</feature>
<dbReference type="InterPro" id="IPR035909">
    <property type="entry name" value="CheB_C"/>
</dbReference>
<dbReference type="STRING" id="927083.DB32_003138"/>
<evidence type="ECO:0000256" key="7">
    <source>
        <dbReference type="PROSITE-ProRule" id="PRU00169"/>
    </source>
</evidence>
<dbReference type="Gene3D" id="3.40.50.180">
    <property type="entry name" value="Methylesterase CheB, C-terminal domain"/>
    <property type="match status" value="1"/>
</dbReference>
<evidence type="ECO:0000313" key="11">
    <source>
        <dbReference type="Proteomes" id="UP000034883"/>
    </source>
</evidence>
<dbReference type="GO" id="GO:0000156">
    <property type="term" value="F:phosphorelay response regulator activity"/>
    <property type="evidence" value="ECO:0007669"/>
    <property type="project" value="InterPro"/>
</dbReference>
<sequence>MTLPPPSTPPTRVLIVHDSPTVRASLRRTVASDPRLRVVGELDSALHLVEAVGRLAPDVVVMDVVMPEVDGYQATRALMASRPTPIVLVSQVVDPSDASVALEAIRAGALAIVDPPPPPSDAARSFRRDSFLSLVRSAANAHPSRGATSHDAPVSRVRTLRRSARVIGIVASAGGPAALSSVLEQLPRRGFPPLLVVQHLAKGFSDGLARWLAGSGHPVSVGGAGERVEPGHVYVAPEDRHIGLTADARIAISDEPPVGFFRPSGTWMLSSLARALGPDAGGVVLTGMGDDGAAGARALRDRGGEIVAQDEASSVVFGMPRATIACGAANEVLSLRAIAQWIVDKRGGEP</sequence>
<feature type="active site" evidence="6">
    <location>
        <position position="172"/>
    </location>
</feature>
<dbReference type="Gene3D" id="3.40.50.2300">
    <property type="match status" value="1"/>
</dbReference>
<dbReference type="SMART" id="SM00448">
    <property type="entry name" value="REC"/>
    <property type="match status" value="1"/>
</dbReference>
<evidence type="ECO:0000256" key="2">
    <source>
        <dbReference type="ARBA" id="ARBA00022500"/>
    </source>
</evidence>
<dbReference type="KEGG" id="samy:DB32_003138"/>
<evidence type="ECO:0000256" key="3">
    <source>
        <dbReference type="ARBA" id="ARBA00022801"/>
    </source>
</evidence>
<dbReference type="InterPro" id="IPR011006">
    <property type="entry name" value="CheY-like_superfamily"/>
</dbReference>
<dbReference type="Pfam" id="PF00072">
    <property type="entry name" value="Response_reg"/>
    <property type="match status" value="1"/>
</dbReference>
<dbReference type="PANTHER" id="PTHR42872:SF6">
    <property type="entry name" value="PROTEIN-GLUTAMATE METHYLESTERASE_PROTEIN-GLUTAMINE GLUTAMINASE"/>
    <property type="match status" value="1"/>
</dbReference>
<dbReference type="EMBL" id="CP011125">
    <property type="protein sequence ID" value="AKF05989.1"/>
    <property type="molecule type" value="Genomic_DNA"/>
</dbReference>
<evidence type="ECO:0000256" key="1">
    <source>
        <dbReference type="ARBA" id="ARBA00022490"/>
    </source>
</evidence>
<keyword evidence="7" id="KW-0597">Phosphoprotein</keyword>
<evidence type="ECO:0000259" key="8">
    <source>
        <dbReference type="PROSITE" id="PS50110"/>
    </source>
</evidence>
<dbReference type="InterPro" id="IPR001789">
    <property type="entry name" value="Sig_transdc_resp-reg_receiver"/>
</dbReference>
<evidence type="ECO:0000256" key="5">
    <source>
        <dbReference type="ARBA" id="ARBA00048267"/>
    </source>
</evidence>
<dbReference type="EC" id="3.1.1.61" evidence="4"/>